<feature type="compositionally biased region" description="Polar residues" evidence="1">
    <location>
        <begin position="350"/>
        <end position="372"/>
    </location>
</feature>
<feature type="region of interest" description="Disordered" evidence="1">
    <location>
        <begin position="294"/>
        <end position="313"/>
    </location>
</feature>
<dbReference type="EMBL" id="CP111025">
    <property type="protein sequence ID" value="WAR25389.1"/>
    <property type="molecule type" value="Genomic_DNA"/>
</dbReference>
<dbReference type="PANTHER" id="PTHR47225">
    <property type="entry name" value="EF-HAND CALCIUM-BINDING DOMAIN-CONTAINING PROTEIN 12"/>
    <property type="match status" value="1"/>
</dbReference>
<feature type="domain" description="EF-hand" evidence="2">
    <location>
        <begin position="227"/>
        <end position="262"/>
    </location>
</feature>
<dbReference type="Gene3D" id="1.10.238.10">
    <property type="entry name" value="EF-hand"/>
    <property type="match status" value="1"/>
</dbReference>
<dbReference type="PANTHER" id="PTHR47225:SF1">
    <property type="entry name" value="EF-HAND CALCIUM-BINDING DOMAIN-CONTAINING PROTEIN 12"/>
    <property type="match status" value="1"/>
</dbReference>
<protein>
    <submittedName>
        <fullName evidence="3">EFC12-like protein</fullName>
    </submittedName>
</protein>
<dbReference type="Proteomes" id="UP001164746">
    <property type="component" value="Chromosome 14"/>
</dbReference>
<dbReference type="CDD" id="cd00051">
    <property type="entry name" value="EFh"/>
    <property type="match status" value="1"/>
</dbReference>
<feature type="region of interest" description="Disordered" evidence="1">
    <location>
        <begin position="333"/>
        <end position="432"/>
    </location>
</feature>
<proteinExistence type="predicted"/>
<feature type="compositionally biased region" description="Basic and acidic residues" evidence="1">
    <location>
        <begin position="294"/>
        <end position="309"/>
    </location>
</feature>
<evidence type="ECO:0000313" key="4">
    <source>
        <dbReference type="Proteomes" id="UP001164746"/>
    </source>
</evidence>
<name>A0ABY7FW52_MYAAR</name>
<feature type="compositionally biased region" description="Low complexity" evidence="1">
    <location>
        <begin position="392"/>
        <end position="405"/>
    </location>
</feature>
<organism evidence="3 4">
    <name type="scientific">Mya arenaria</name>
    <name type="common">Soft-shell clam</name>
    <dbReference type="NCBI Taxonomy" id="6604"/>
    <lineage>
        <taxon>Eukaryota</taxon>
        <taxon>Metazoa</taxon>
        <taxon>Spiralia</taxon>
        <taxon>Lophotrochozoa</taxon>
        <taxon>Mollusca</taxon>
        <taxon>Bivalvia</taxon>
        <taxon>Autobranchia</taxon>
        <taxon>Heteroconchia</taxon>
        <taxon>Euheterodonta</taxon>
        <taxon>Imparidentia</taxon>
        <taxon>Neoheterodontei</taxon>
        <taxon>Myida</taxon>
        <taxon>Myoidea</taxon>
        <taxon>Myidae</taxon>
        <taxon>Mya</taxon>
    </lineage>
</organism>
<reference evidence="3" key="1">
    <citation type="submission" date="2022-11" db="EMBL/GenBank/DDBJ databases">
        <title>Centuries of genome instability and evolution in soft-shell clam transmissible cancer (bioRxiv).</title>
        <authorList>
            <person name="Hart S.F.M."/>
            <person name="Yonemitsu M.A."/>
            <person name="Giersch R.M."/>
            <person name="Beal B.F."/>
            <person name="Arriagada G."/>
            <person name="Davis B.W."/>
            <person name="Ostrander E.A."/>
            <person name="Goff S.P."/>
            <person name="Metzger M.J."/>
        </authorList>
    </citation>
    <scope>NUCLEOTIDE SEQUENCE</scope>
    <source>
        <strain evidence="3">MELC-2E11</strain>
        <tissue evidence="3">Siphon/mantle</tissue>
    </source>
</reference>
<evidence type="ECO:0000256" key="1">
    <source>
        <dbReference type="SAM" id="MobiDB-lite"/>
    </source>
</evidence>
<evidence type="ECO:0000259" key="2">
    <source>
        <dbReference type="PROSITE" id="PS50222"/>
    </source>
</evidence>
<dbReference type="InterPro" id="IPR002048">
    <property type="entry name" value="EF_hand_dom"/>
</dbReference>
<dbReference type="PROSITE" id="PS50222">
    <property type="entry name" value="EF_HAND_2"/>
    <property type="match status" value="1"/>
</dbReference>
<evidence type="ECO:0000313" key="3">
    <source>
        <dbReference type="EMBL" id="WAR25389.1"/>
    </source>
</evidence>
<sequence>MPPHRRRRHGGPAEDLTDADISFPLARLFDRFNLDHIPERKRMEEFEHRDLAHIKHYKAAVKIFGGPLSRKRVMVAPPMETPMKHRLGLYADKKPSPPSLQLNNELKPQIPFERPEPDEIVAARQYREREDNYKSWFKDRQKFRGDLENMGLNTEWLSKKPNKTALEKRVFRQLQDDENKKVIEHAPHEITEEISKETSYDSDTSSIPNLKMPAPLGLKILDQHLKEQKLRLIDLFTSTDKNKDWKISREEFIKICNEKKIPISTGLLEDMLISLDMNLDEELDYKEMARGMELARREKREDRRKELSREATSISQKSVLHFVQCLYPAFIQPGSGSSEQGQGDKPPTPRSSGSRSNKTTKISDPNTPNSSNHSRRQKLDKQETFGSPKNQSITSSKSKGTVKSGYGHDGSRSLAGSPSLLEPPAKDTRQERLVLNTEEEMVDLRKRDREGLKGYNAKLEGTPATILTGNRAIDDHSMNSTLVGDVGVMVDKFRQKRLQEFFSIQRLCEEHDINLSEKLLERVLLYPPDKPHSGLRKVRHPDSAPLVSSHFADKAKRPRTPIEVKHKDKVRRSKSGKLMIDSRHKYPDSKRVYAEGYKQNLSTGRAVIRRRVDCWMTFEAYERLTRHLAVRYQHLHGMSGDNAFWPGHLLDKMRLCMPPYDKPHGRDTEAALFSRKHRTPAVNYGYEPVDVWPTNSDNYTQIGIHDHFRNKTII</sequence>
<gene>
    <name evidence="3" type="ORF">MAR_011093</name>
</gene>
<keyword evidence="4" id="KW-1185">Reference proteome</keyword>
<accession>A0ABY7FW52</accession>
<dbReference type="InterPro" id="IPR011992">
    <property type="entry name" value="EF-hand-dom_pair"/>
</dbReference>
<dbReference type="SUPFAM" id="SSF47473">
    <property type="entry name" value="EF-hand"/>
    <property type="match status" value="1"/>
</dbReference>
<dbReference type="InterPro" id="IPR042847">
    <property type="entry name" value="EFC12"/>
</dbReference>
<feature type="compositionally biased region" description="Low complexity" evidence="1">
    <location>
        <begin position="333"/>
        <end position="343"/>
    </location>
</feature>